<dbReference type="GO" id="GO:0031419">
    <property type="term" value="F:cobalamin binding"/>
    <property type="evidence" value="ECO:0007669"/>
    <property type="project" value="InterPro"/>
</dbReference>
<keyword evidence="3" id="KW-1185">Reference proteome</keyword>
<feature type="domain" description="B12-binding" evidence="1">
    <location>
        <begin position="1"/>
        <end position="135"/>
    </location>
</feature>
<gene>
    <name evidence="2" type="ORF">Sxan_40040</name>
</gene>
<evidence type="ECO:0000313" key="3">
    <source>
        <dbReference type="Proteomes" id="UP000600026"/>
    </source>
</evidence>
<proteinExistence type="predicted"/>
<dbReference type="CDD" id="cd02065">
    <property type="entry name" value="B12-binding_like"/>
    <property type="match status" value="1"/>
</dbReference>
<evidence type="ECO:0000259" key="1">
    <source>
        <dbReference type="PROSITE" id="PS51332"/>
    </source>
</evidence>
<dbReference type="Gene3D" id="3.40.50.280">
    <property type="entry name" value="Cobalamin-binding domain"/>
    <property type="match status" value="1"/>
</dbReference>
<dbReference type="EMBL" id="BNEE01000006">
    <property type="protein sequence ID" value="GHI86640.1"/>
    <property type="molecule type" value="Genomic_DNA"/>
</dbReference>
<dbReference type="InterPro" id="IPR006158">
    <property type="entry name" value="Cobalamin-bd"/>
</dbReference>
<sequence>MNILLTGTESDSHTWNLVYLQLLMEELGHRVRNLGPCVTDDLLTAACAADGPGLVVISSVNGHGYRDGLNAVRALRLSGFTGPVVIGGKLGVAGVADPEQRGRLLAAGCDAVFDDGDVNSFRAYLGSLSCAPATAPAGAAAADGPAPHGGTRAVA</sequence>
<comment type="caution">
    <text evidence="2">The sequence shown here is derived from an EMBL/GenBank/DDBJ whole genome shotgun (WGS) entry which is preliminary data.</text>
</comment>
<organism evidence="2 3">
    <name type="scientific">Streptomyces xanthophaeus</name>
    <dbReference type="NCBI Taxonomy" id="67385"/>
    <lineage>
        <taxon>Bacteria</taxon>
        <taxon>Bacillati</taxon>
        <taxon>Actinomycetota</taxon>
        <taxon>Actinomycetes</taxon>
        <taxon>Kitasatosporales</taxon>
        <taxon>Streptomycetaceae</taxon>
        <taxon>Streptomyces</taxon>
    </lineage>
</organism>
<protein>
    <submittedName>
        <fullName evidence="2">Methylaspartate mutase</fullName>
    </submittedName>
</protein>
<dbReference type="Proteomes" id="UP000600026">
    <property type="component" value="Unassembled WGS sequence"/>
</dbReference>
<dbReference type="AlphaFoldDB" id="A0A919GYJ5"/>
<evidence type="ECO:0000313" key="2">
    <source>
        <dbReference type="EMBL" id="GHI86640.1"/>
    </source>
</evidence>
<dbReference type="SUPFAM" id="SSF52242">
    <property type="entry name" value="Cobalamin (vitamin B12)-binding domain"/>
    <property type="match status" value="1"/>
</dbReference>
<reference evidence="2" key="1">
    <citation type="submission" date="2020-09" db="EMBL/GenBank/DDBJ databases">
        <title>Whole genome shotgun sequence of Streptomyces xanthophaeus NBRC 12829.</title>
        <authorList>
            <person name="Komaki H."/>
            <person name="Tamura T."/>
        </authorList>
    </citation>
    <scope>NUCLEOTIDE SEQUENCE</scope>
    <source>
        <strain evidence="2">NBRC 12829</strain>
    </source>
</reference>
<name>A0A919GYJ5_9ACTN</name>
<dbReference type="GO" id="GO:0046872">
    <property type="term" value="F:metal ion binding"/>
    <property type="evidence" value="ECO:0007669"/>
    <property type="project" value="InterPro"/>
</dbReference>
<dbReference type="InterPro" id="IPR036724">
    <property type="entry name" value="Cobalamin-bd_sf"/>
</dbReference>
<dbReference type="PROSITE" id="PS51332">
    <property type="entry name" value="B12_BINDING"/>
    <property type="match status" value="1"/>
</dbReference>
<accession>A0A919GYJ5</accession>
<dbReference type="OrthoDB" id="8482131at2"/>
<dbReference type="Pfam" id="PF02310">
    <property type="entry name" value="B12-binding"/>
    <property type="match status" value="1"/>
</dbReference>